<feature type="signal peptide" evidence="10">
    <location>
        <begin position="1"/>
        <end position="20"/>
    </location>
</feature>
<protein>
    <recommendedName>
        <fullName evidence="10">RxLR effector protein</fullName>
        <ecNumber evidence="9">3.4.21.-</ecNumber>
    </recommendedName>
</protein>
<dbReference type="InterPro" id="IPR033116">
    <property type="entry name" value="TRYPSIN_SER"/>
</dbReference>
<dbReference type="GO" id="GO:0004252">
    <property type="term" value="F:serine-type endopeptidase activity"/>
    <property type="evidence" value="ECO:0007669"/>
    <property type="project" value="InterPro"/>
</dbReference>
<dbReference type="InterPro" id="IPR050430">
    <property type="entry name" value="Peptidase_S1"/>
</dbReference>
<evidence type="ECO:0000256" key="2">
    <source>
        <dbReference type="ARBA" id="ARBA00007664"/>
    </source>
</evidence>
<evidence type="ECO:0000313" key="12">
    <source>
        <dbReference type="EMBL" id="KAG6955824.1"/>
    </source>
</evidence>
<dbReference type="EMBL" id="JAENGZ010000645">
    <property type="protein sequence ID" value="KAG6955824.1"/>
    <property type="molecule type" value="Genomic_DNA"/>
</dbReference>
<dbReference type="GO" id="GO:0006508">
    <property type="term" value="P:proteolysis"/>
    <property type="evidence" value="ECO:0007669"/>
    <property type="project" value="UniProtKB-KW"/>
</dbReference>
<gene>
    <name evidence="12" type="ORF">JG687_00010945</name>
</gene>
<dbReference type="CDD" id="cd00190">
    <property type="entry name" value="Tryp_SPc"/>
    <property type="match status" value="1"/>
</dbReference>
<keyword evidence="9" id="KW-0720">Serine protease</keyword>
<dbReference type="Pfam" id="PF00089">
    <property type="entry name" value="Trypsin"/>
    <property type="match status" value="1"/>
</dbReference>
<evidence type="ECO:0000256" key="5">
    <source>
        <dbReference type="ARBA" id="ARBA00022729"/>
    </source>
</evidence>
<dbReference type="InterPro" id="IPR001254">
    <property type="entry name" value="Trypsin_dom"/>
</dbReference>
<feature type="chain" id="PRO_5044968214" description="RxLR effector protein" evidence="10">
    <location>
        <begin position="21"/>
        <end position="349"/>
    </location>
</feature>
<dbReference type="Pfam" id="PF16810">
    <property type="entry name" value="RXLR"/>
    <property type="match status" value="1"/>
</dbReference>
<keyword evidence="9" id="KW-0645">Protease</keyword>
<dbReference type="PANTHER" id="PTHR24276">
    <property type="entry name" value="POLYSERASE-RELATED"/>
    <property type="match status" value="1"/>
</dbReference>
<dbReference type="Proteomes" id="UP000688947">
    <property type="component" value="Unassembled WGS sequence"/>
</dbReference>
<reference evidence="12" key="1">
    <citation type="submission" date="2021-01" db="EMBL/GenBank/DDBJ databases">
        <title>Phytophthora aleatoria, a newly-described species from Pinus radiata is distinct from Phytophthora cactorum isolates based on comparative genomics.</title>
        <authorList>
            <person name="Mcdougal R."/>
            <person name="Panda P."/>
            <person name="Williams N."/>
            <person name="Studholme D.J."/>
        </authorList>
    </citation>
    <scope>NUCLEOTIDE SEQUENCE</scope>
    <source>
        <strain evidence="12">NZFS 3830</strain>
    </source>
</reference>
<keyword evidence="6" id="KW-0843">Virulence</keyword>
<keyword evidence="5 10" id="KW-0732">Signal</keyword>
<comment type="caution">
    <text evidence="12">The sequence shown here is derived from an EMBL/GenBank/DDBJ whole genome shotgun (WGS) entry which is preliminary data.</text>
</comment>
<keyword evidence="7" id="KW-1015">Disulfide bond</keyword>
<evidence type="ECO:0000256" key="9">
    <source>
        <dbReference type="RuleBase" id="RU363034"/>
    </source>
</evidence>
<dbReference type="AlphaFoldDB" id="A0A8T1UAG6"/>
<dbReference type="InterPro" id="IPR018114">
    <property type="entry name" value="TRYPSIN_HIS"/>
</dbReference>
<evidence type="ECO:0000313" key="13">
    <source>
        <dbReference type="Proteomes" id="UP000688947"/>
    </source>
</evidence>
<accession>A0A8T1UAG6</accession>
<feature type="domain" description="Peptidase S1" evidence="11">
    <location>
        <begin position="113"/>
        <end position="342"/>
    </location>
</feature>
<comment type="similarity">
    <text evidence="2">Belongs to the peptidase S1 family.</text>
</comment>
<dbReference type="FunFam" id="2.40.10.10:FF:000156">
    <property type="entry name" value="MIP06385p"/>
    <property type="match status" value="1"/>
</dbReference>
<dbReference type="GO" id="GO:0005576">
    <property type="term" value="C:extracellular region"/>
    <property type="evidence" value="ECO:0007669"/>
    <property type="project" value="UniProtKB-SubCell"/>
</dbReference>
<dbReference type="OrthoDB" id="93664at2759"/>
<proteinExistence type="inferred from homology"/>
<keyword evidence="9" id="KW-0378">Hydrolase</keyword>
<evidence type="ECO:0000256" key="3">
    <source>
        <dbReference type="ARBA" id="ARBA00010400"/>
    </source>
</evidence>
<dbReference type="PROSITE" id="PS50240">
    <property type="entry name" value="TRYPSIN_DOM"/>
    <property type="match status" value="1"/>
</dbReference>
<evidence type="ECO:0000256" key="10">
    <source>
        <dbReference type="RuleBase" id="RU367124"/>
    </source>
</evidence>
<dbReference type="SMART" id="SM00020">
    <property type="entry name" value="Tryp_SPc"/>
    <property type="match status" value="1"/>
</dbReference>
<dbReference type="VEuPathDB" id="FungiDB:PC110_g7478"/>
<sequence length="349" mass="37681">MRFSHVLVVIAAAFLATTDALSTSTETHAAQVASQDGPSQRLLRNHYTTAEDDEDSEARTLDAEKMKQMWEAGTTVDAYASKLKITNDIATAANSAKAMGKLAETHKFKKLMLYLNYVAEKQSGTKTYVASLRLHKDSNTICGGSLITPTHVLTASHCTAYAPHWVSIGGHYRNGTQDGEQIKIVSMMNHPNYTENIPNSNDFMTLELERPSAFKPVKLAAADDSDFKPGTMATTMGWGANAETNGTAAYELQRVDVPLVTDKACASYATVDSSMVCAGGVANRDSCQGDSGGPLTIESAEGEDVLVGVVSWAKDDMCRREGYYGIYSRVSSARGWMETITRGSDTCLP</sequence>
<comment type="subcellular location">
    <subcellularLocation>
        <location evidence="1 10">Secreted</location>
    </subcellularLocation>
</comment>
<name>A0A8T1UAG6_9STRA</name>
<dbReference type="PANTHER" id="PTHR24276:SF98">
    <property type="entry name" value="FI18310P1-RELATED"/>
    <property type="match status" value="1"/>
</dbReference>
<comment type="function">
    <text evidence="10">Effector that suppresses plant defense responses during pathogen infection.</text>
</comment>
<keyword evidence="8" id="KW-0325">Glycoprotein</keyword>
<evidence type="ECO:0000259" key="11">
    <source>
        <dbReference type="PROSITE" id="PS50240"/>
    </source>
</evidence>
<evidence type="ECO:0000256" key="6">
    <source>
        <dbReference type="ARBA" id="ARBA00023026"/>
    </source>
</evidence>
<comment type="domain">
    <text evidence="10">The RxLR-dEER motif acts to carry the protein into the host cell cytoplasm through binding to cell surface phosphatidylinositol-3-phosphate.</text>
</comment>
<dbReference type="InterPro" id="IPR031825">
    <property type="entry name" value="RXLR"/>
</dbReference>
<comment type="similarity">
    <text evidence="3 10">Belongs to the RxLR effector family.</text>
</comment>
<evidence type="ECO:0000256" key="8">
    <source>
        <dbReference type="ARBA" id="ARBA00023180"/>
    </source>
</evidence>
<evidence type="ECO:0000256" key="1">
    <source>
        <dbReference type="ARBA" id="ARBA00004613"/>
    </source>
</evidence>
<evidence type="ECO:0000256" key="4">
    <source>
        <dbReference type="ARBA" id="ARBA00022525"/>
    </source>
</evidence>
<dbReference type="PROSITE" id="PS00134">
    <property type="entry name" value="TRYPSIN_HIS"/>
    <property type="match status" value="1"/>
</dbReference>
<evidence type="ECO:0000256" key="7">
    <source>
        <dbReference type="ARBA" id="ARBA00023157"/>
    </source>
</evidence>
<keyword evidence="4 10" id="KW-0964">Secreted</keyword>
<dbReference type="EC" id="3.4.21.-" evidence="9"/>
<organism evidence="12 13">
    <name type="scientific">Phytophthora cactorum</name>
    <dbReference type="NCBI Taxonomy" id="29920"/>
    <lineage>
        <taxon>Eukaryota</taxon>
        <taxon>Sar</taxon>
        <taxon>Stramenopiles</taxon>
        <taxon>Oomycota</taxon>
        <taxon>Peronosporomycetes</taxon>
        <taxon>Peronosporales</taxon>
        <taxon>Peronosporaceae</taxon>
        <taxon>Phytophthora</taxon>
    </lineage>
</organism>
<dbReference type="PROSITE" id="PS00135">
    <property type="entry name" value="TRYPSIN_SER"/>
    <property type="match status" value="1"/>
</dbReference>